<dbReference type="EnsemblPlants" id="AVESA.00010b.r2.5CG0926940.1">
    <property type="protein sequence ID" value="AVESA.00010b.r2.5CG0926940.1.CDS.1"/>
    <property type="gene ID" value="AVESA.00010b.r2.5CG0926940"/>
</dbReference>
<evidence type="ECO:0000313" key="1">
    <source>
        <dbReference type="EnsemblPlants" id="AVESA.00010b.r2.5CG0926940.1.CDS.1"/>
    </source>
</evidence>
<name>A0ACD5YAM8_AVESA</name>
<organism evidence="1 2">
    <name type="scientific">Avena sativa</name>
    <name type="common">Oat</name>
    <dbReference type="NCBI Taxonomy" id="4498"/>
    <lineage>
        <taxon>Eukaryota</taxon>
        <taxon>Viridiplantae</taxon>
        <taxon>Streptophyta</taxon>
        <taxon>Embryophyta</taxon>
        <taxon>Tracheophyta</taxon>
        <taxon>Spermatophyta</taxon>
        <taxon>Magnoliopsida</taxon>
        <taxon>Liliopsida</taxon>
        <taxon>Poales</taxon>
        <taxon>Poaceae</taxon>
        <taxon>BOP clade</taxon>
        <taxon>Pooideae</taxon>
        <taxon>Poodae</taxon>
        <taxon>Poeae</taxon>
        <taxon>Poeae Chloroplast Group 1 (Aveneae type)</taxon>
        <taxon>Aveninae</taxon>
        <taxon>Avena</taxon>
    </lineage>
</organism>
<sequence length="122" mass="13176">MRTSLVLVALLLTACGTVVVSARPPHPLPAEHGCAKAVEQGAFYHKVGYFAVVIYSLWHDISPVPVLECVVSATTRPARGNAVDYLLVLRVAGLGTCEALVWGVRGEGSQDWKLKYFKQVAN</sequence>
<reference evidence="1" key="1">
    <citation type="submission" date="2021-05" db="EMBL/GenBank/DDBJ databases">
        <authorList>
            <person name="Scholz U."/>
            <person name="Mascher M."/>
            <person name="Fiebig A."/>
        </authorList>
    </citation>
    <scope>NUCLEOTIDE SEQUENCE [LARGE SCALE GENOMIC DNA]</scope>
</reference>
<reference evidence="1" key="2">
    <citation type="submission" date="2025-09" db="UniProtKB">
        <authorList>
            <consortium name="EnsemblPlants"/>
        </authorList>
    </citation>
    <scope>IDENTIFICATION</scope>
</reference>
<evidence type="ECO:0000313" key="2">
    <source>
        <dbReference type="Proteomes" id="UP001732700"/>
    </source>
</evidence>
<protein>
    <submittedName>
        <fullName evidence="1">Uncharacterized protein</fullName>
    </submittedName>
</protein>
<keyword evidence="2" id="KW-1185">Reference proteome</keyword>
<dbReference type="Proteomes" id="UP001732700">
    <property type="component" value="Chromosome 5C"/>
</dbReference>
<accession>A0ACD5YAM8</accession>
<proteinExistence type="predicted"/>